<dbReference type="InterPro" id="IPR008638">
    <property type="entry name" value="FhaB/CdiA-like_TPS"/>
</dbReference>
<dbReference type="Pfam" id="PF05594">
    <property type="entry name" value="Fil_haemagg"/>
    <property type="match status" value="14"/>
</dbReference>
<dbReference type="EMBL" id="ABXW01000062">
    <property type="protein sequence ID" value="EEB44484.1"/>
    <property type="molecule type" value="Genomic_DNA"/>
</dbReference>
<evidence type="ECO:0000259" key="7">
    <source>
        <dbReference type="SMART" id="SM00912"/>
    </source>
</evidence>
<feature type="compositionally biased region" description="Polar residues" evidence="6">
    <location>
        <begin position="3020"/>
        <end position="3037"/>
    </location>
</feature>
<keyword evidence="3" id="KW-1266">Target cell cytoplasm</keyword>
<dbReference type="InterPro" id="IPR010069">
    <property type="entry name" value="CdiA_FHA1_rpt"/>
</dbReference>
<comment type="similarity">
    <text evidence="5">In the N-terminal section; belongs to the CdiA toxin family.</text>
</comment>
<comment type="subcellular location">
    <subcellularLocation>
        <location evidence="1">Target cell</location>
        <location evidence="1">Target cell cytoplasm</location>
    </subcellularLocation>
</comment>
<name>B6XIU7_9GAMM</name>
<evidence type="ECO:0000256" key="2">
    <source>
        <dbReference type="ARBA" id="ARBA00022656"/>
    </source>
</evidence>
<protein>
    <submittedName>
        <fullName evidence="8">Filamentous hemeagglutinin family domain protein</fullName>
    </submittedName>
</protein>
<dbReference type="Proteomes" id="UP000003729">
    <property type="component" value="Unassembled WGS sequence"/>
</dbReference>
<gene>
    <name evidence="8" type="ORF">PROVALCAL_03295</name>
</gene>
<dbReference type="Pfam" id="PF05860">
    <property type="entry name" value="TPS"/>
    <property type="match status" value="1"/>
</dbReference>
<feature type="domain" description="Filamentous haemagglutinin FhaB/tRNA nuclease CdiA-like TPS" evidence="7">
    <location>
        <begin position="92"/>
        <end position="212"/>
    </location>
</feature>
<dbReference type="SMART" id="SM00912">
    <property type="entry name" value="Haemagg_act"/>
    <property type="match status" value="1"/>
</dbReference>
<dbReference type="NCBIfam" id="TIGR01731">
    <property type="entry name" value="fil_hemag_20aa"/>
    <property type="match status" value="34"/>
</dbReference>
<dbReference type="eggNOG" id="COG3210">
    <property type="taxonomic scope" value="Bacteria"/>
</dbReference>
<dbReference type="Pfam" id="PF13332">
    <property type="entry name" value="Fil_haemagg_2"/>
    <property type="match status" value="3"/>
</dbReference>
<evidence type="ECO:0000256" key="6">
    <source>
        <dbReference type="SAM" id="MobiDB-lite"/>
    </source>
</evidence>
<dbReference type="InterPro" id="IPR006914">
    <property type="entry name" value="VENN_dom"/>
</dbReference>
<dbReference type="GO" id="GO:0003824">
    <property type="term" value="F:catalytic activity"/>
    <property type="evidence" value="ECO:0007669"/>
    <property type="project" value="UniProtKB-ARBA"/>
</dbReference>
<evidence type="ECO:0000256" key="4">
    <source>
        <dbReference type="ARBA" id="ARBA00023026"/>
    </source>
</evidence>
<feature type="compositionally biased region" description="Low complexity" evidence="6">
    <location>
        <begin position="3176"/>
        <end position="3186"/>
    </location>
</feature>
<dbReference type="InterPro" id="IPR024973">
    <property type="entry name" value="ESPR"/>
</dbReference>
<dbReference type="InterPro" id="IPR012334">
    <property type="entry name" value="Pectin_lyas_fold"/>
</dbReference>
<feature type="compositionally biased region" description="Polar residues" evidence="6">
    <location>
        <begin position="3187"/>
        <end position="3210"/>
    </location>
</feature>
<dbReference type="RefSeq" id="WP_006660219.1">
    <property type="nucleotide sequence ID" value="NZ_ABXW01000062.1"/>
</dbReference>
<reference evidence="8 9" key="1">
    <citation type="submission" date="2008-10" db="EMBL/GenBank/DDBJ databases">
        <title>Draft genome sequence of Providencia alcalifaciens (DSM 30120).</title>
        <authorList>
            <person name="Sudarsanam P."/>
            <person name="Ley R."/>
            <person name="Guruge J."/>
            <person name="Turnbaugh P.J."/>
            <person name="Mahowald M."/>
            <person name="Liep D."/>
            <person name="Gordon J."/>
        </authorList>
    </citation>
    <scope>NUCLEOTIDE SEQUENCE [LARGE SCALE GENOMIC DNA]</scope>
    <source>
        <strain evidence="8 9">DSM 30120</strain>
    </source>
</reference>
<dbReference type="InterPro" id="IPR008619">
    <property type="entry name" value="Filamentous_hemagglutn_rpt"/>
</dbReference>
<evidence type="ECO:0000256" key="1">
    <source>
        <dbReference type="ARBA" id="ARBA00004219"/>
    </source>
</evidence>
<dbReference type="Pfam" id="PF13018">
    <property type="entry name" value="ESPR"/>
    <property type="match status" value="1"/>
</dbReference>
<feature type="region of interest" description="Disordered" evidence="6">
    <location>
        <begin position="3007"/>
        <end position="3047"/>
    </location>
</feature>
<dbReference type="InterPro" id="IPR011050">
    <property type="entry name" value="Pectin_lyase_fold/virulence"/>
</dbReference>
<dbReference type="Pfam" id="PF04829">
    <property type="entry name" value="PT-VENN"/>
    <property type="match status" value="1"/>
</dbReference>
<feature type="region of interest" description="Disordered" evidence="6">
    <location>
        <begin position="3166"/>
        <end position="3210"/>
    </location>
</feature>
<evidence type="ECO:0000256" key="5">
    <source>
        <dbReference type="ARBA" id="ARBA00024043"/>
    </source>
</evidence>
<organism evidence="8 9">
    <name type="scientific">Providencia alcalifaciens DSM 30120</name>
    <dbReference type="NCBI Taxonomy" id="520999"/>
    <lineage>
        <taxon>Bacteria</taxon>
        <taxon>Pseudomonadati</taxon>
        <taxon>Pseudomonadota</taxon>
        <taxon>Gammaproteobacteria</taxon>
        <taxon>Enterobacterales</taxon>
        <taxon>Morganellaceae</taxon>
        <taxon>Providencia</taxon>
    </lineage>
</organism>
<reference evidence="8 9" key="2">
    <citation type="submission" date="2008-10" db="EMBL/GenBank/DDBJ databases">
        <authorList>
            <person name="Fulton L."/>
            <person name="Clifton S."/>
            <person name="Fulton B."/>
            <person name="Xu J."/>
            <person name="Minx P."/>
            <person name="Pepin K.H."/>
            <person name="Johnson M."/>
            <person name="Bhonagiri V."/>
            <person name="Nash W.E."/>
            <person name="Mardis E.R."/>
            <person name="Wilson R.K."/>
        </authorList>
    </citation>
    <scope>NUCLEOTIDE SEQUENCE [LARGE SCALE GENOMIC DNA]</scope>
    <source>
        <strain evidence="8 9">DSM 30120</strain>
    </source>
</reference>
<dbReference type="Gene3D" id="2.160.20.10">
    <property type="entry name" value="Single-stranded right-handed beta-helix, Pectin lyase-like"/>
    <property type="match status" value="1"/>
</dbReference>
<evidence type="ECO:0000313" key="9">
    <source>
        <dbReference type="Proteomes" id="UP000003729"/>
    </source>
</evidence>
<evidence type="ECO:0000256" key="3">
    <source>
        <dbReference type="ARBA" id="ARBA00022913"/>
    </source>
</evidence>
<dbReference type="GO" id="GO:0090729">
    <property type="term" value="F:toxin activity"/>
    <property type="evidence" value="ECO:0007669"/>
    <property type="project" value="UniProtKB-KW"/>
</dbReference>
<dbReference type="GeneID" id="57293159"/>
<keyword evidence="4" id="KW-0843">Virulence</keyword>
<proteinExistence type="inferred from homology"/>
<evidence type="ECO:0000313" key="8">
    <source>
        <dbReference type="EMBL" id="EEB44484.1"/>
    </source>
</evidence>
<dbReference type="SUPFAM" id="SSF51126">
    <property type="entry name" value="Pectin lyase-like"/>
    <property type="match status" value="1"/>
</dbReference>
<comment type="caution">
    <text evidence="8">The sequence shown here is derived from an EMBL/GenBank/DDBJ whole genome shotgun (WGS) entry which is preliminary data.</text>
</comment>
<sequence>MNKLFYRLIFNAARQMLMVVSDITRSHRASPAGSGENRVENVAKSRVHWSVKLIVTSLWLTLGMVSFSASSSTIVADGNALGNQQPTVVNTQNGLPQVNIQAPNREGVSRNQYSQFDVDKNGAILNNSRTNTNTQLGGMIQGNYWLAKGEAKIILNEVNSRDPSQLNGFIEVAGKKADVIIANPAGITCNGCGFINADKALLSAGKTLIENGKIKGFEVDKGSINIVGQGYNGNGTNYTALIARSVNINAKLHAKDLAITTGKNTVAADGKTILKIDSTSTDDKSEFALDVAVLGGMYANTIKMRGTENGVGVRNAGHIGAEAGDITLSAEGKIGNAGVITASQHIALDSQQSINNTGTVLAQNDILLNAKQTIINADKGQIVAGRDAVLRAEKINSDRTALLAAGVDSKGKLTNTGSLAVKGDKTVVLQGDILAKDELMATGSDLDLSHSNIQAKNMKLAASTADIRTQEAHLRATNNATLIAKRGIDNQKGEIVANQLTLSAPEFIDNQHGKLVQIENSKNTLNTKAFNNQQGEINLAGDTSITTQQLNNQSGQLFIREGKVDIQSQNLDNRQGTILAPGKQGLILKADTLDGQKGEILTRGTLGLTAKSVNLDQGTTQAEQITLQANSLSLRQGNMLQTGDKAMTLNVVNGLDNTQGSVASKGDLNVQAGTVDNTDGKLLTSKNHRLDLMSTGELNNTRGVVQTDKTLMINVDKLINQQGKISSLSGASLLTANHLAGEKGTIFAQTALRIESADINLNQGFTQANQVSIFANNFSHQGATLLQTGEGKTELHIQNQFDNQKGEISSNGQIDIVANGLNNQDGKIIAAKLGHLTLTIQQVLNNTQGTLLGNQGIQLAAERLINQSGKILASFGDNQLALKQLDGEKGEILSKGKLALTGEELNLNDAVTQADNIQIEGQNLSHQRGKMLQTGSEKGQIKLAHTLDNQSGNISSQGTLRVNVDKLSNQQGVMVAAKVGALILNAKQHVDNTQGTLFAQQDFTLNTQSFTNIDGKVISKQGDIRLATEDLQGQRGEIIAQGDLSLSGKDIDLTAANTQAQHIQLTANRLTHQNGTMTQLSERQGTIEVSQQINNNAGDISGNGSWLIKTHALDNQQGKIFSARMGKLDLLIQQTLDNTGGTLTARQGVFVETQSLINRTGKVIASMGDVTFNSQLLESDDGEILAANTLNIEGRTLSLNQAVTQADNIVITANSLEHQGGKLLQTGDKAGKITVQGALNNQVGEIGSNGDLSLTANRLDNRDGQIITAKKSHLKVDLIHELLNQSGALIGEYGLNITASDIQNQQGKLVARHGDAKLDVAKGINNQAGLIAAEQLLQMSNQALKNQLGYIQANTIDINTNNQLLDNTQGSLLAKQQLTLNSGKLENQKGTIQSGSDMLIDTHGQQLNNTQSGDNKGIYSQGGLTLTTGGLNNEQGRLVAKNTLALNNQELNNQQGLIGSQSANKMQTQQLDNSQGTIKGQSVNLDTQGQRLTNLANKAEHGIFASQNLAMTVGELINRHGHIQANQITLNTQQNKIDNFQGEVLASETLQANSGEIDNQQGRMQASQQIAINTNGQLLNNNNTQQSDGILSGGTLTLTTGKLDNQQGQIQSAGAQILNSQLLDNQKGSVYSGSSLSIDTQKNSVLNQEGVLVSQAQLTLSARNLNNLQGTVQGKQGVNVHAETIDNQKGILLSQASAEVTGSSLNNREGTLQSQGKTNLTIAQHIENQQGKIQSESELVISGQNLDNTNGTVQGLKNIALTVVQQLQNQQGWIKANETVDITALSIDNQNTSQTAKGIEGQNIALHTTYLNNQTGIVRASQTVETTIAQKLNNEQGMISSENQITVTDGTNGKVLAISNQQGTIVSNGSANISANQLTGNGKLIAQKTLTLNLKQTFENVGRLQAGEYLTANFAQGVTNRGLISSLGELVLTTSTIINQVPGEISGQSTRIQASGQISNTGLIDGSLTHLVANSLDNRGTGRIYGDFLAIHGNDLANDKQNDKAAVIAGRKHVNLAVENLLNRDHALIYSDGDLVIGNTLDDQLQVTGHAKSVKNYSANIEAVGNLTLKTALLENKDIHLQLTDDAMEVSREHFDWYDFGNGRRYKIQPRSGNQTRYAINDDGTLNRNVGIHYEESNRWRMFVHGDWTKDFYEYVYDRIIYETQVIKRDAALITSGQHLTIDGQQLNNENSRVVAGKNLILTGYDLNNAEAQGVLRIVENGNTIYRYKGGGTWETYTSTSKYQGVNSEEDLALHLLEVTENAGGINKTQLDSVKVNQLDGQAESVSDANSQENQGVNVTEQALKEGKNTPLDLKPGQQMEVTQLPSISAKVDVQDDKSVDSSLHVDDTNIGKEADIQGQVDAGQGKKITVEAEPQGKDNLDTVIRTVGPNTQLPDNSLFNLTPSSDSQFLIETDPRFTNYKKWLSSIDIVTHEQLHKRLGDGYYEQRLVRNQLIETTGQRLLGNDKNDEEQYRALLTNGVAFGHQFNLTPGIALSPEKMANLTTDIVWMVNKEVTLPDGRIEMVSVPQVYVRARQGDLNGNGALLAGRNISANMTGKFLNSGEISSRELTDLHAENIENSGRIQGKDVQLDALKDVKNIGGEIRGLDNVSLSVGRDILSETAQRGDGQSQWLDRPASIYVTGDNGQLTLKAVHDISFIATDVGNLGVEGKTTIIAGRDISLETRDVSSAFDYTHNSSNYYRGANSTEVGIQIQTQGDLTLSAGQDLSARAANVTSDGELAINVGRDINVTSGIESSDYAKHTKNTEKGFLSSTTTETHDEGHERIAISSILSGDRVNINAGRDVNVQGSNVLGTNGVSIDAGNQLTVSTSDETLYATHMNKTTKSGLMGTGGLGFTVGTHSQKVTTESDSNQKKGSVIGSTAGDVTLTAGGSANIHGSDVIAAKDIDMTGSDVTITAAENSRTDITTVESKSSGLTVSLGGAAGSMLDGMAQTAKSAKQEDDSQLAVLKGMKAGLQGVQAQQAGELAGLKEGGSTADAFGVNVSYGSSSSKSTTKTEQHTASGSSLSAGDNINLTATGKKDGSQGNLTVQCSQLDADKNVTLTAKNDINLTSATNTQTVDGKNESKGGSIGAGISTGGWNVNASVNKGSGFEKGDSQFYTDTKVTAGKQLTLNSGKDTTLIGAHASGETVKANVGGDLTLSSQQVTDKYDSKQQSGSVSGSIGSGLNTSASVSANKTEMHSDYQSVDKQTGINAGKGGFDITVGKHTQLDGAVISSTADANKNTLDTDILGFWDIKNKADYQVDSQSGGFSTGGASVGDQFVTNAAGSLLTNVNNKGKDSNTTHSAVSEGEIIIRDKANQNQDINNLSRDTDNAHEKLNTIFDKEQEQKRIEKTQLVGELGKQITDIAVTNATINATKEVNANHPTLTGKAREEAIQAEINQSGWGVGGDNRRIVEAGTALVQGLANGDVSKAVANASAPYIANTIAQHIGEENKAGRIAAHGIANVALALAKGENSGAQSLGAMTAEAVGMLSTELYGKDVSQLSEDEKATVSAFATLAAGIAGGLVGGDTSSAVNAAEAGKTTVENNFLSATKNEKLMKALDDQKEGKNLLQASQNIVYLTNEDRASNVLLEQYRNDQLNESQQQDLANQLNQYGYELQTVYGFSETEAKAAIQNLVNGGAFVAAYADAKAYNEALSYLKMYGVQSGQAAVGADALVALPGVPGSIIRNTLIAGGSYQTGTGVGQVIEGNYTEGGINIGLGSLAVFGGIAGNKVVEKPTGSIVSPETTIVQESSKILDKKTHTSIPKVEAELIDKETGKIFKDTNQGNRPDYFLGDKSRPTLINDRIEAKVEKNPSKYLPNGNMASAHAEVGTIQQAFEDGITVGRDMNMKVTKEAVCGYCRGDIAAMADKAGLKSLTVYEESTGKTLYWNPGMKSLKEKK</sequence>
<dbReference type="NCBIfam" id="TIGR01901">
    <property type="entry name" value="adhes_NPXG"/>
    <property type="match status" value="1"/>
</dbReference>
<accession>B6XIU7</accession>
<dbReference type="Pfam" id="PF24241">
    <property type="entry name" value="Deam_C"/>
    <property type="match status" value="1"/>
</dbReference>
<dbReference type="InterPro" id="IPR025157">
    <property type="entry name" value="Hemagglutinin_rpt"/>
</dbReference>
<keyword evidence="2" id="KW-0800">Toxin</keyword>
<dbReference type="InterPro" id="IPR057580">
    <property type="entry name" value="Deam_C"/>
</dbReference>